<protein>
    <submittedName>
        <fullName evidence="2">Ankyrin repeat domain-containing protein</fullName>
    </submittedName>
</protein>
<dbReference type="Proteomes" id="UP000643207">
    <property type="component" value="Unassembled WGS sequence"/>
</dbReference>
<dbReference type="Gene3D" id="1.25.40.20">
    <property type="entry name" value="Ankyrin repeat-containing domain"/>
    <property type="match status" value="1"/>
</dbReference>
<dbReference type="SUPFAM" id="SSF48403">
    <property type="entry name" value="Ankyrin repeat"/>
    <property type="match status" value="1"/>
</dbReference>
<reference evidence="2 3" key="1">
    <citation type="submission" date="2021-01" db="EMBL/GenBank/DDBJ databases">
        <title>Piscinibacter sp. Jin2 Genome sequencing and assembly.</title>
        <authorList>
            <person name="Kim I."/>
        </authorList>
    </citation>
    <scope>NUCLEOTIDE SEQUENCE [LARGE SCALE GENOMIC DNA]</scope>
    <source>
        <strain evidence="2 3">Jin2</strain>
    </source>
</reference>
<comment type="caution">
    <text evidence="2">The sequence shown here is derived from an EMBL/GenBank/DDBJ whole genome shotgun (WGS) entry which is preliminary data.</text>
</comment>
<feature type="repeat" description="ANK" evidence="1">
    <location>
        <begin position="65"/>
        <end position="97"/>
    </location>
</feature>
<dbReference type="InterPro" id="IPR002110">
    <property type="entry name" value="Ankyrin_rpt"/>
</dbReference>
<dbReference type="InterPro" id="IPR036770">
    <property type="entry name" value="Ankyrin_rpt-contain_sf"/>
</dbReference>
<dbReference type="AlphaFoldDB" id="A0A9X1BS19"/>
<name>A0A9X1BS19_9BURK</name>
<evidence type="ECO:0000313" key="2">
    <source>
        <dbReference type="EMBL" id="MBL0720529.1"/>
    </source>
</evidence>
<dbReference type="RefSeq" id="WP_201827039.1">
    <property type="nucleotide sequence ID" value="NZ_JAERRA010000002.1"/>
</dbReference>
<keyword evidence="1" id="KW-0040">ANK repeat</keyword>
<evidence type="ECO:0000313" key="3">
    <source>
        <dbReference type="Proteomes" id="UP000643207"/>
    </source>
</evidence>
<keyword evidence="3" id="KW-1185">Reference proteome</keyword>
<dbReference type="EMBL" id="JAERRA010000002">
    <property type="protein sequence ID" value="MBL0720529.1"/>
    <property type="molecule type" value="Genomic_DNA"/>
</dbReference>
<organism evidence="2 3">
    <name type="scientific">Aquariibacter lacus</name>
    <dbReference type="NCBI Taxonomy" id="2801332"/>
    <lineage>
        <taxon>Bacteria</taxon>
        <taxon>Pseudomonadati</taxon>
        <taxon>Pseudomonadota</taxon>
        <taxon>Betaproteobacteria</taxon>
        <taxon>Burkholderiales</taxon>
        <taxon>Sphaerotilaceae</taxon>
        <taxon>Aquariibacter</taxon>
    </lineage>
</organism>
<accession>A0A9X1BS19</accession>
<sequence length="197" mass="22277">MQPIAITDKQHMTQSEAVPRGLELNVVIDRLYSFAKKGDWERIVEIWANSPAVARRCSRFRKRPSKYTFLHQAAFFGKKQACEILAGLGADLHAKNYKNETPADVASRMQHETLAAWLREISNAPPAPADPDVLPCSFQWLEAVKLKAPHDLLVLYYEHIITIPKNSTYYTDRIGRVLVGFHGSYDPPRGMDGAPIF</sequence>
<dbReference type="PROSITE" id="PS50088">
    <property type="entry name" value="ANK_REPEAT"/>
    <property type="match status" value="1"/>
</dbReference>
<dbReference type="Pfam" id="PF13637">
    <property type="entry name" value="Ank_4"/>
    <property type="match status" value="1"/>
</dbReference>
<gene>
    <name evidence="2" type="ORF">JI742_11590</name>
</gene>
<proteinExistence type="predicted"/>
<evidence type="ECO:0000256" key="1">
    <source>
        <dbReference type="PROSITE-ProRule" id="PRU00023"/>
    </source>
</evidence>